<evidence type="ECO:0000256" key="4">
    <source>
        <dbReference type="ARBA" id="ARBA00023163"/>
    </source>
</evidence>
<accession>A0A5B2VEI2</accession>
<evidence type="ECO:0000256" key="3">
    <source>
        <dbReference type="ARBA" id="ARBA00023125"/>
    </source>
</evidence>
<dbReference type="CDD" id="cd08421">
    <property type="entry name" value="PBP2_LTTR_like_1"/>
    <property type="match status" value="1"/>
</dbReference>
<proteinExistence type="inferred from homology"/>
<dbReference type="Gene3D" id="1.10.10.10">
    <property type="entry name" value="Winged helix-like DNA-binding domain superfamily/Winged helix DNA-binding domain"/>
    <property type="match status" value="1"/>
</dbReference>
<dbReference type="FunFam" id="1.10.10.10:FF:000001">
    <property type="entry name" value="LysR family transcriptional regulator"/>
    <property type="match status" value="1"/>
</dbReference>
<dbReference type="GO" id="GO:0003677">
    <property type="term" value="F:DNA binding"/>
    <property type="evidence" value="ECO:0007669"/>
    <property type="project" value="UniProtKB-KW"/>
</dbReference>
<dbReference type="RefSeq" id="WP_149818214.1">
    <property type="nucleotide sequence ID" value="NZ_VUOA01000022.1"/>
</dbReference>
<evidence type="ECO:0000256" key="2">
    <source>
        <dbReference type="ARBA" id="ARBA00023015"/>
    </source>
</evidence>
<dbReference type="InterPro" id="IPR005119">
    <property type="entry name" value="LysR_subst-bd"/>
</dbReference>
<dbReference type="InterPro" id="IPR036388">
    <property type="entry name" value="WH-like_DNA-bd_sf"/>
</dbReference>
<dbReference type="GO" id="GO:0003700">
    <property type="term" value="F:DNA-binding transcription factor activity"/>
    <property type="evidence" value="ECO:0007669"/>
    <property type="project" value="InterPro"/>
</dbReference>
<keyword evidence="4" id="KW-0804">Transcription</keyword>
<comment type="similarity">
    <text evidence="1">Belongs to the LysR transcriptional regulatory family.</text>
</comment>
<organism evidence="6 7">
    <name type="scientific">Salinarimonas soli</name>
    <dbReference type="NCBI Taxonomy" id="1638099"/>
    <lineage>
        <taxon>Bacteria</taxon>
        <taxon>Pseudomonadati</taxon>
        <taxon>Pseudomonadota</taxon>
        <taxon>Alphaproteobacteria</taxon>
        <taxon>Hyphomicrobiales</taxon>
        <taxon>Salinarimonadaceae</taxon>
        <taxon>Salinarimonas</taxon>
    </lineage>
</organism>
<dbReference type="Pfam" id="PF03466">
    <property type="entry name" value="LysR_substrate"/>
    <property type="match status" value="1"/>
</dbReference>
<keyword evidence="2" id="KW-0805">Transcription regulation</keyword>
<dbReference type="GO" id="GO:0005829">
    <property type="term" value="C:cytosol"/>
    <property type="evidence" value="ECO:0007669"/>
    <property type="project" value="TreeGrafter"/>
</dbReference>
<name>A0A5B2VEI2_9HYPH</name>
<evidence type="ECO:0000313" key="6">
    <source>
        <dbReference type="EMBL" id="KAA2236832.1"/>
    </source>
</evidence>
<evidence type="ECO:0000313" key="7">
    <source>
        <dbReference type="Proteomes" id="UP000323142"/>
    </source>
</evidence>
<protein>
    <submittedName>
        <fullName evidence="6">LysR family transcriptional regulator</fullName>
    </submittedName>
</protein>
<dbReference type="SUPFAM" id="SSF53850">
    <property type="entry name" value="Periplasmic binding protein-like II"/>
    <property type="match status" value="1"/>
</dbReference>
<dbReference type="SUPFAM" id="SSF46785">
    <property type="entry name" value="Winged helix' DNA-binding domain"/>
    <property type="match status" value="1"/>
</dbReference>
<keyword evidence="3" id="KW-0238">DNA-binding</keyword>
<dbReference type="OrthoDB" id="9785974at2"/>
<dbReference type="PROSITE" id="PS50931">
    <property type="entry name" value="HTH_LYSR"/>
    <property type="match status" value="1"/>
</dbReference>
<dbReference type="AlphaFoldDB" id="A0A5B2VEI2"/>
<dbReference type="InterPro" id="IPR000847">
    <property type="entry name" value="LysR_HTH_N"/>
</dbReference>
<sequence length="294" mass="31752">MRFDLVDLNLFRHVAEAGSITHGAERANLALAAASTRIRNMEQALGAPLLARSRQGVTPTPAGRALLTHARAMLAQAERLREDLASFAGGLAGQIRILSNTNALTEFLPEALGAFLAGHPQVNIDLEERLSDEIVGLIAEGVGDIGIVAGTVDTGRLVTFPFRSDRFVLVVAEGHPLAGRERIDFAEVLSHDFVGLDRASALQRFLADKVARLGRPLRLRVQLRSFDAVCRMVEAGVGVGIVPETTAERAARTMAIRIVPLTDPWTLRDLTICVRSLDDLAPTARQLVEHLRAG</sequence>
<evidence type="ECO:0000256" key="1">
    <source>
        <dbReference type="ARBA" id="ARBA00009437"/>
    </source>
</evidence>
<keyword evidence="7" id="KW-1185">Reference proteome</keyword>
<reference evidence="6 7" key="1">
    <citation type="submission" date="2019-09" db="EMBL/GenBank/DDBJ databases">
        <title>Salinarimonas rosea gen. nov., sp. nov., a new member of the a-2 subgroup of the Proteobacteria.</title>
        <authorList>
            <person name="Liu J."/>
        </authorList>
    </citation>
    <scope>NUCLEOTIDE SEQUENCE [LARGE SCALE GENOMIC DNA]</scope>
    <source>
        <strain evidence="6 7">BN140002</strain>
    </source>
</reference>
<dbReference type="InterPro" id="IPR036390">
    <property type="entry name" value="WH_DNA-bd_sf"/>
</dbReference>
<dbReference type="Proteomes" id="UP000323142">
    <property type="component" value="Unassembled WGS sequence"/>
</dbReference>
<feature type="domain" description="HTH lysR-type" evidence="5">
    <location>
        <begin position="1"/>
        <end position="60"/>
    </location>
</feature>
<dbReference type="EMBL" id="VUOA01000022">
    <property type="protein sequence ID" value="KAA2236832.1"/>
    <property type="molecule type" value="Genomic_DNA"/>
</dbReference>
<evidence type="ECO:0000259" key="5">
    <source>
        <dbReference type="PROSITE" id="PS50931"/>
    </source>
</evidence>
<dbReference type="InterPro" id="IPR050950">
    <property type="entry name" value="HTH-type_LysR_regulators"/>
</dbReference>
<gene>
    <name evidence="6" type="ORF">F0L46_12630</name>
</gene>
<dbReference type="Pfam" id="PF00126">
    <property type="entry name" value="HTH_1"/>
    <property type="match status" value="1"/>
</dbReference>
<dbReference type="Gene3D" id="3.40.190.290">
    <property type="match status" value="1"/>
</dbReference>
<dbReference type="PANTHER" id="PTHR30419:SF2">
    <property type="entry name" value="LYSR FAMILY TRANSCRIPTIONAL REGULATOR"/>
    <property type="match status" value="1"/>
</dbReference>
<reference evidence="6 7" key="2">
    <citation type="submission" date="2019-09" db="EMBL/GenBank/DDBJ databases">
        <authorList>
            <person name="Jin C."/>
        </authorList>
    </citation>
    <scope>NUCLEOTIDE SEQUENCE [LARGE SCALE GENOMIC DNA]</scope>
    <source>
        <strain evidence="6 7">BN140002</strain>
    </source>
</reference>
<dbReference type="PANTHER" id="PTHR30419">
    <property type="entry name" value="HTH-TYPE TRANSCRIPTIONAL REGULATOR YBHD"/>
    <property type="match status" value="1"/>
</dbReference>
<comment type="caution">
    <text evidence="6">The sequence shown here is derived from an EMBL/GenBank/DDBJ whole genome shotgun (WGS) entry which is preliminary data.</text>
</comment>